<keyword evidence="3 10" id="KW-0067">ATP-binding</keyword>
<dbReference type="InterPro" id="IPR003593">
    <property type="entry name" value="AAA+_ATPase"/>
</dbReference>
<evidence type="ECO:0000313" key="10">
    <source>
        <dbReference type="EMBL" id="ETI70412.1"/>
    </source>
</evidence>
<feature type="domain" description="ABC transporter" evidence="9">
    <location>
        <begin position="7"/>
        <end position="237"/>
    </location>
</feature>
<reference evidence="10 11" key="1">
    <citation type="journal article" date="2014" name="Environ. Microbiol.">
        <title>The nitrate-ammonifying and nosZ-carrying bacterium Bacillus vireti is a potent source and sink for nitric and nitrous oxide under high nitrate conditions.</title>
        <authorList>
            <person name="Mania D."/>
            <person name="Heylen K."/>
            <person name="van Spanning R.J."/>
            <person name="Frostegard A."/>
        </authorList>
    </citation>
    <scope>NUCLEOTIDE SEQUENCE [LARGE SCALE GENOMIC DNA]</scope>
    <source>
        <strain evidence="10 11">LMG 21834</strain>
    </source>
</reference>
<dbReference type="FunFam" id="3.40.50.300:FF:000425">
    <property type="entry name" value="Probable ABC transporter, ATP-binding subunit"/>
    <property type="match status" value="1"/>
</dbReference>
<dbReference type="AlphaFoldDB" id="A0AB94ITM3"/>
<dbReference type="Pfam" id="PF00005">
    <property type="entry name" value="ABC_tran"/>
    <property type="match status" value="1"/>
</dbReference>
<evidence type="ECO:0000256" key="5">
    <source>
        <dbReference type="ARBA" id="ARBA00052482"/>
    </source>
</evidence>
<dbReference type="PROSITE" id="PS00211">
    <property type="entry name" value="ABC_TRANSPORTER_1"/>
    <property type="match status" value="1"/>
</dbReference>
<keyword evidence="2" id="KW-0547">Nucleotide-binding</keyword>
<keyword evidence="11" id="KW-1185">Reference proteome</keyword>
<accession>A0AB94ITM3</accession>
<dbReference type="EC" id="7.6.2.9" evidence="7"/>
<dbReference type="SUPFAM" id="SSF52540">
    <property type="entry name" value="P-loop containing nucleoside triphosphate hydrolases"/>
    <property type="match status" value="1"/>
</dbReference>
<dbReference type="GO" id="GO:0005524">
    <property type="term" value="F:ATP binding"/>
    <property type="evidence" value="ECO:0007669"/>
    <property type="project" value="UniProtKB-KW"/>
</dbReference>
<dbReference type="Gene3D" id="3.40.50.300">
    <property type="entry name" value="P-loop containing nucleotide triphosphate hydrolases"/>
    <property type="match status" value="1"/>
</dbReference>
<comment type="subunit">
    <text evidence="6">The complex is composed of two ATP-binding proteins (OpuCA), two transmembrane proteins (OpuCB and OpuCD) and a solute-binding protein (OpuCC).</text>
</comment>
<evidence type="ECO:0000256" key="7">
    <source>
        <dbReference type="ARBA" id="ARBA00066388"/>
    </source>
</evidence>
<dbReference type="InterPro" id="IPR027417">
    <property type="entry name" value="P-loop_NTPase"/>
</dbReference>
<comment type="catalytic activity">
    <reaction evidence="5">
        <text>a quaternary ammonium(out) + ATP + H2O = a quaternary ammonium(in) + ADP + phosphate + H(+)</text>
        <dbReference type="Rhea" id="RHEA:11036"/>
        <dbReference type="ChEBI" id="CHEBI:15377"/>
        <dbReference type="ChEBI" id="CHEBI:15378"/>
        <dbReference type="ChEBI" id="CHEBI:30616"/>
        <dbReference type="ChEBI" id="CHEBI:35267"/>
        <dbReference type="ChEBI" id="CHEBI:43474"/>
        <dbReference type="ChEBI" id="CHEBI:456216"/>
        <dbReference type="EC" id="7.6.2.9"/>
    </reaction>
</comment>
<dbReference type="GO" id="GO:0016887">
    <property type="term" value="F:ATP hydrolysis activity"/>
    <property type="evidence" value="ECO:0007669"/>
    <property type="project" value="InterPro"/>
</dbReference>
<dbReference type="EMBL" id="ALAN01000017">
    <property type="protein sequence ID" value="ETI70412.1"/>
    <property type="molecule type" value="Genomic_DNA"/>
</dbReference>
<evidence type="ECO:0000256" key="3">
    <source>
        <dbReference type="ARBA" id="ARBA00022840"/>
    </source>
</evidence>
<evidence type="ECO:0000256" key="4">
    <source>
        <dbReference type="ARBA" id="ARBA00022967"/>
    </source>
</evidence>
<evidence type="ECO:0000256" key="2">
    <source>
        <dbReference type="ARBA" id="ARBA00022741"/>
    </source>
</evidence>
<dbReference type="SMART" id="SM00382">
    <property type="entry name" value="AAA"/>
    <property type="match status" value="1"/>
</dbReference>
<dbReference type="PROSITE" id="PS50893">
    <property type="entry name" value="ABC_TRANSPORTER_2"/>
    <property type="match status" value="1"/>
</dbReference>
<dbReference type="InterPro" id="IPR017871">
    <property type="entry name" value="ABC_transporter-like_CS"/>
</dbReference>
<keyword evidence="1" id="KW-0813">Transport</keyword>
<evidence type="ECO:0000259" key="9">
    <source>
        <dbReference type="PROSITE" id="PS50893"/>
    </source>
</evidence>
<dbReference type="InterPro" id="IPR050166">
    <property type="entry name" value="ABC_transporter_ATP-bind"/>
</dbReference>
<name>A0AB94ITM3_9BACI</name>
<dbReference type="Proteomes" id="UP000018877">
    <property type="component" value="Unassembled WGS sequence"/>
</dbReference>
<dbReference type="PANTHER" id="PTHR42788">
    <property type="entry name" value="TAURINE IMPORT ATP-BINDING PROTEIN-RELATED"/>
    <property type="match status" value="1"/>
</dbReference>
<comment type="caution">
    <text evidence="10">The sequence shown here is derived from an EMBL/GenBank/DDBJ whole genome shotgun (WGS) entry which is preliminary data.</text>
</comment>
<dbReference type="CDD" id="cd03293">
    <property type="entry name" value="ABC_NrtD_SsuB_transporters"/>
    <property type="match status" value="1"/>
</dbReference>
<gene>
    <name evidence="10" type="ORF">BAVI_02579</name>
</gene>
<evidence type="ECO:0000256" key="6">
    <source>
        <dbReference type="ARBA" id="ARBA00063934"/>
    </source>
</evidence>
<dbReference type="PANTHER" id="PTHR42788:SF13">
    <property type="entry name" value="ALIPHATIC SULFONATES IMPORT ATP-BINDING PROTEIN SSUB"/>
    <property type="match status" value="1"/>
</dbReference>
<proteinExistence type="predicted"/>
<organism evidence="10 11">
    <name type="scientific">Neobacillus vireti LMG 21834</name>
    <dbReference type="NCBI Taxonomy" id="1131730"/>
    <lineage>
        <taxon>Bacteria</taxon>
        <taxon>Bacillati</taxon>
        <taxon>Bacillota</taxon>
        <taxon>Bacilli</taxon>
        <taxon>Bacillales</taxon>
        <taxon>Bacillaceae</taxon>
        <taxon>Neobacillus</taxon>
    </lineage>
</organism>
<keyword evidence="4" id="KW-1278">Translocase</keyword>
<evidence type="ECO:0000313" key="11">
    <source>
        <dbReference type="Proteomes" id="UP000018877"/>
    </source>
</evidence>
<evidence type="ECO:0000256" key="8">
    <source>
        <dbReference type="ARBA" id="ARBA00070305"/>
    </source>
</evidence>
<protein>
    <recommendedName>
        <fullName evidence="8">Carnitine transport ATP-binding protein OpuCA</fullName>
        <ecNumber evidence="7">7.6.2.9</ecNumber>
    </recommendedName>
</protein>
<evidence type="ECO:0000256" key="1">
    <source>
        <dbReference type="ARBA" id="ARBA00022448"/>
    </source>
</evidence>
<dbReference type="InterPro" id="IPR003439">
    <property type="entry name" value="ABC_transporter-like_ATP-bd"/>
</dbReference>
<dbReference type="GO" id="GO:0015418">
    <property type="term" value="F:ABC-type quaternary ammonium compound transporting activity"/>
    <property type="evidence" value="ECO:0007669"/>
    <property type="project" value="UniProtKB-EC"/>
</dbReference>
<sequence>MGDDLFLQIKNINKQFINQKVTSDVLTNINLDIKEGEFVSILGPSGCGKSTLLSIVAGLTKPTSGEILLGGNPIKKPGKDRGMVFQEAALFPWMTVEENVMFPLRKEMRKSEAREVAHQYLQMVQLSNYTKHSPHELSGGMQQRVSIARALSMNPKVLLMDEPFGALDEQTRARLHYELEKIWIETKKTILFVTHSISESIKLSDRIIVMGTRPGVVLEDIEVKVPRPRGEHPQAVVELEEKINGLLKTEIDKVIKEELAYAANN</sequence>